<dbReference type="RefSeq" id="WP_198110667.1">
    <property type="nucleotide sequence ID" value="NZ_JAEDAK010000005.1"/>
</dbReference>
<dbReference type="Pfam" id="PF02525">
    <property type="entry name" value="Flavodoxin_2"/>
    <property type="match status" value="1"/>
</dbReference>
<evidence type="ECO:0000313" key="4">
    <source>
        <dbReference type="EMBL" id="MBH9576970.1"/>
    </source>
</evidence>
<protein>
    <submittedName>
        <fullName evidence="4">NAD(P)H-dependent oxidoreductase</fullName>
    </submittedName>
</protein>
<proteinExistence type="predicted"/>
<evidence type="ECO:0000259" key="3">
    <source>
        <dbReference type="Pfam" id="PF02525"/>
    </source>
</evidence>
<dbReference type="InterPro" id="IPR029039">
    <property type="entry name" value="Flavoprotein-like_sf"/>
</dbReference>
<dbReference type="SUPFAM" id="SSF52218">
    <property type="entry name" value="Flavoproteins"/>
    <property type="match status" value="1"/>
</dbReference>
<feature type="domain" description="Flavodoxin-like fold" evidence="3">
    <location>
        <begin position="17"/>
        <end position="190"/>
    </location>
</feature>
<accession>A0A931J2I6</accession>
<gene>
    <name evidence="4" type="ORF">I7X39_08640</name>
</gene>
<sequence length="198" mass="21689">MNSEPPVWTPITPAAPRHLFILGSARQGGNAERLARHAAAHLPAATPVQWLSLREHPLPPFEDRRHEPGAVFAPPRGPEAELLAHTLAADHLVFVVPVYWYSLPADAKRYLDYWSAWLRVPGAEFRARMAGKTLSVITCLSDDDPALAEPLLQTLRLGASYMGMRFHGALVAYGNRPGDALARPAQLAAAARLFQPPE</sequence>
<reference evidence="4" key="1">
    <citation type="submission" date="2020-12" db="EMBL/GenBank/DDBJ databases">
        <title>The genome sequence of Inhella sp. 1Y17.</title>
        <authorList>
            <person name="Liu Y."/>
        </authorList>
    </citation>
    <scope>NUCLEOTIDE SEQUENCE</scope>
    <source>
        <strain evidence="4">1Y17</strain>
    </source>
</reference>
<dbReference type="Gene3D" id="3.40.50.360">
    <property type="match status" value="1"/>
</dbReference>
<dbReference type="EMBL" id="JAEDAK010000005">
    <property type="protein sequence ID" value="MBH9576970.1"/>
    <property type="molecule type" value="Genomic_DNA"/>
</dbReference>
<dbReference type="AlphaFoldDB" id="A0A931J2I6"/>
<dbReference type="Proteomes" id="UP000613266">
    <property type="component" value="Unassembled WGS sequence"/>
</dbReference>
<evidence type="ECO:0000256" key="1">
    <source>
        <dbReference type="ARBA" id="ARBA00022630"/>
    </source>
</evidence>
<organism evidence="4 5">
    <name type="scientific">Inhella proteolytica</name>
    <dbReference type="NCBI Taxonomy" id="2795029"/>
    <lineage>
        <taxon>Bacteria</taxon>
        <taxon>Pseudomonadati</taxon>
        <taxon>Pseudomonadota</taxon>
        <taxon>Betaproteobacteria</taxon>
        <taxon>Burkholderiales</taxon>
        <taxon>Sphaerotilaceae</taxon>
        <taxon>Inhella</taxon>
    </lineage>
</organism>
<evidence type="ECO:0000313" key="5">
    <source>
        <dbReference type="Proteomes" id="UP000613266"/>
    </source>
</evidence>
<dbReference type="PANTHER" id="PTHR43278:SF4">
    <property type="entry name" value="NAD(P)H-DEPENDENT FMN-CONTAINING OXIDOREDUCTASE YWQN-RELATED"/>
    <property type="match status" value="1"/>
</dbReference>
<dbReference type="InterPro" id="IPR051796">
    <property type="entry name" value="ISF_SsuE-like"/>
</dbReference>
<evidence type="ECO:0000256" key="2">
    <source>
        <dbReference type="ARBA" id="ARBA00022643"/>
    </source>
</evidence>
<dbReference type="InterPro" id="IPR003680">
    <property type="entry name" value="Flavodoxin_fold"/>
</dbReference>
<keyword evidence="2" id="KW-0288">FMN</keyword>
<name>A0A931J2I6_9BURK</name>
<keyword evidence="5" id="KW-1185">Reference proteome</keyword>
<dbReference type="PANTHER" id="PTHR43278">
    <property type="entry name" value="NAD(P)H-DEPENDENT FMN-CONTAINING OXIDOREDUCTASE YWQN-RELATED"/>
    <property type="match status" value="1"/>
</dbReference>
<keyword evidence="1" id="KW-0285">Flavoprotein</keyword>
<comment type="caution">
    <text evidence="4">The sequence shown here is derived from an EMBL/GenBank/DDBJ whole genome shotgun (WGS) entry which is preliminary data.</text>
</comment>